<keyword evidence="6" id="KW-0645">Protease</keyword>
<dbReference type="RefSeq" id="WP_338530947.1">
    <property type="nucleotide sequence ID" value="NZ_CP030941.1"/>
</dbReference>
<dbReference type="SUPFAM" id="SSF54106">
    <property type="entry name" value="LysM domain"/>
    <property type="match status" value="1"/>
</dbReference>
<dbReference type="Pfam" id="PF14559">
    <property type="entry name" value="TPR_19"/>
    <property type="match status" value="1"/>
</dbReference>
<dbReference type="PANTHER" id="PTHR44943:SF5">
    <property type="entry name" value="BLL7697 PROTEIN"/>
    <property type="match status" value="1"/>
</dbReference>
<dbReference type="GO" id="GO:0008233">
    <property type="term" value="F:peptidase activity"/>
    <property type="evidence" value="ECO:0007669"/>
    <property type="project" value="UniProtKB-KW"/>
</dbReference>
<sequence length="680" mass="74252">MRRFKATLTTTAALAVLLALTSGNVQAKEGDGAEAVSTHSFSGAFLAGRAAEADNDFDSAISYYKRAIAFDPGNVPLQSSLLQALLAEGRIDDAIPYAEKLKSVPEVERFSRLVLAVDAFREAEYKAAESWLELVLETDIDALITGVMTSWAKAGQGDLDAAIANLDAMDGPDWYPLFTTYQRALMLAQGQRHQEAVAAFDKVLNDIAPRSVASYTMGRIAEVYASYLSARGESEKALEVLDKAEAGGGGVAMITVLRERIEAGETLEPLIRTPEDGASEILLNLATELANAGGDSIVRLYLQLALAMRPQGDAILVQLAHVAERQQESEKAIAFYEQIDGGSPWARFASFQIGLNLADMDREEEAIGHLSKVLEADPSDMRAYLALGSVYASQKDFASAAALYDRAVEEIGGQPGPQHWSIFYQRGIAYERLKEWEKAEPNFKKALELSPDHPQVLNYLGYSWVDMNMNLEEGLDLIRRAVELRPSDGYIVDSLGWAYYRLGRYEEAVEELERAVSLRPDDAVLNDHLGDAYWRVGRKLEARYQWSRVLVLEPEDDIETEVRRKLEEGLPEVNQKKVADAAGTARNVATDGPAEPGQPRAPDTAPRAPVTAPAEAGEPEASAEPALYTVKPGQTLWSIAAEELGDGERFREILGLNPVLGGNPDRIEVGQEIKLPAGGQ</sequence>
<evidence type="ECO:0000256" key="3">
    <source>
        <dbReference type="SAM" id="MobiDB-lite"/>
    </source>
</evidence>
<dbReference type="CDD" id="cd00118">
    <property type="entry name" value="LysM"/>
    <property type="match status" value="1"/>
</dbReference>
<dbReference type="Gene3D" id="3.10.350.10">
    <property type="entry name" value="LysM domain"/>
    <property type="match status" value="1"/>
</dbReference>
<dbReference type="Pfam" id="PF01476">
    <property type="entry name" value="LysM"/>
    <property type="match status" value="1"/>
</dbReference>
<keyword evidence="2" id="KW-0802">TPR repeat</keyword>
<evidence type="ECO:0000313" key="6">
    <source>
        <dbReference type="EMBL" id="UUP18739.1"/>
    </source>
</evidence>
<evidence type="ECO:0000256" key="2">
    <source>
        <dbReference type="ARBA" id="ARBA00022803"/>
    </source>
</evidence>
<keyword evidence="1" id="KW-0677">Repeat</keyword>
<dbReference type="GO" id="GO:0006508">
    <property type="term" value="P:proteolysis"/>
    <property type="evidence" value="ECO:0007669"/>
    <property type="project" value="UniProtKB-KW"/>
</dbReference>
<protein>
    <submittedName>
        <fullName evidence="6">Beta-barrel assembly-enhancing protease</fullName>
        <ecNumber evidence="6">3.4.-.-</ecNumber>
    </submittedName>
</protein>
<dbReference type="InterPro" id="IPR011990">
    <property type="entry name" value="TPR-like_helical_dom_sf"/>
</dbReference>
<dbReference type="InterPro" id="IPR018392">
    <property type="entry name" value="LysM"/>
</dbReference>
<dbReference type="Gene3D" id="1.25.40.10">
    <property type="entry name" value="Tetratricopeptide repeat domain"/>
    <property type="match status" value="2"/>
</dbReference>
<dbReference type="SMART" id="SM00028">
    <property type="entry name" value="TPR"/>
    <property type="match status" value="8"/>
</dbReference>
<feature type="chain" id="PRO_5047351198" evidence="4">
    <location>
        <begin position="28"/>
        <end position="680"/>
    </location>
</feature>
<dbReference type="PANTHER" id="PTHR44943">
    <property type="entry name" value="CELLULOSE SYNTHASE OPERON PROTEIN C"/>
    <property type="match status" value="1"/>
</dbReference>
<dbReference type="Pfam" id="PF13432">
    <property type="entry name" value="TPR_16"/>
    <property type="match status" value="1"/>
</dbReference>
<dbReference type="SUPFAM" id="SSF48452">
    <property type="entry name" value="TPR-like"/>
    <property type="match status" value="2"/>
</dbReference>
<name>A0ABY5ML77_9HYPH</name>
<dbReference type="EMBL" id="CP030941">
    <property type="protein sequence ID" value="UUP18739.1"/>
    <property type="molecule type" value="Genomic_DNA"/>
</dbReference>
<feature type="domain" description="LysM" evidence="5">
    <location>
        <begin position="627"/>
        <end position="676"/>
    </location>
</feature>
<keyword evidence="6" id="KW-0378">Hydrolase</keyword>
<evidence type="ECO:0000256" key="1">
    <source>
        <dbReference type="ARBA" id="ARBA00022737"/>
    </source>
</evidence>
<keyword evidence="4" id="KW-0732">Signal</keyword>
<organism evidence="6 7">
    <name type="scientific">Nitratireductor thuwali</name>
    <dbReference type="NCBI Taxonomy" id="2267699"/>
    <lineage>
        <taxon>Bacteria</taxon>
        <taxon>Pseudomonadati</taxon>
        <taxon>Pseudomonadota</taxon>
        <taxon>Alphaproteobacteria</taxon>
        <taxon>Hyphomicrobiales</taxon>
        <taxon>Phyllobacteriaceae</taxon>
        <taxon>Nitratireductor</taxon>
    </lineage>
</organism>
<dbReference type="SMART" id="SM00257">
    <property type="entry name" value="LysM"/>
    <property type="match status" value="1"/>
</dbReference>
<dbReference type="InterPro" id="IPR036779">
    <property type="entry name" value="LysM_dom_sf"/>
</dbReference>
<feature type="signal peptide" evidence="4">
    <location>
        <begin position="1"/>
        <end position="27"/>
    </location>
</feature>
<dbReference type="InterPro" id="IPR019734">
    <property type="entry name" value="TPR_rpt"/>
</dbReference>
<feature type="compositionally biased region" description="Low complexity" evidence="3">
    <location>
        <begin position="608"/>
        <end position="624"/>
    </location>
</feature>
<dbReference type="Pfam" id="PF00515">
    <property type="entry name" value="TPR_1"/>
    <property type="match status" value="1"/>
</dbReference>
<evidence type="ECO:0000256" key="4">
    <source>
        <dbReference type="SAM" id="SignalP"/>
    </source>
</evidence>
<dbReference type="InterPro" id="IPR051685">
    <property type="entry name" value="Ycf3/AcsC/BcsC/TPR_MFPF"/>
</dbReference>
<accession>A0ABY5ML77</accession>
<dbReference type="Proteomes" id="UP001342418">
    <property type="component" value="Chromosome"/>
</dbReference>
<proteinExistence type="predicted"/>
<dbReference type="Pfam" id="PF13414">
    <property type="entry name" value="TPR_11"/>
    <property type="match status" value="1"/>
</dbReference>
<gene>
    <name evidence="6" type="primary">bepA_4</name>
    <name evidence="6" type="ORF">NTH_03223</name>
</gene>
<feature type="region of interest" description="Disordered" evidence="3">
    <location>
        <begin position="574"/>
        <end position="624"/>
    </location>
</feature>
<keyword evidence="7" id="KW-1185">Reference proteome</keyword>
<evidence type="ECO:0000259" key="5">
    <source>
        <dbReference type="SMART" id="SM00257"/>
    </source>
</evidence>
<dbReference type="EC" id="3.4.-.-" evidence="6"/>
<reference evidence="6 7" key="1">
    <citation type="submission" date="2018-07" db="EMBL/GenBank/DDBJ databases">
        <title>Genome sequence of Nitratireductor thuwali#1536.</title>
        <authorList>
            <person name="Michoud G."/>
            <person name="Merlino G."/>
            <person name="Sefrji F.O."/>
            <person name="Daffonchio D."/>
        </authorList>
    </citation>
    <scope>NUCLEOTIDE SEQUENCE [LARGE SCALE GENOMIC DNA]</scope>
    <source>
        <strain evidence="7">Nit1536</strain>
    </source>
</reference>
<evidence type="ECO:0000313" key="7">
    <source>
        <dbReference type="Proteomes" id="UP001342418"/>
    </source>
</evidence>